<evidence type="ECO:0000313" key="1">
    <source>
        <dbReference type="EMBL" id="KKY38986.1"/>
    </source>
</evidence>
<sequence length="237" mass="26721">MLSPWLVFIERTEPASVSDGAGVDMLVREIEQSAAAAQGEARAGDGGAQLQPPLLDAIFIRLHILDHLHRPTLETFDKRIPVFATAQAAPTIRAWGIFDTVVETRDYKRTFFEDNVGHEDHAAGGAGPPERLDKMECLALFAGFKDNYSFGMRTTVGVERSLQLERKLEPRYWVRSHDSPLRYSGAVMRLRMTTDVIRTLEYGLEEERKEVLKWGKVDDLRRPSLVEVGNGKCFVLH</sequence>
<reference evidence="1 2" key="1">
    <citation type="submission" date="2015-05" db="EMBL/GenBank/DDBJ databases">
        <title>Distinctive expansion of gene families associated with plant cell wall degradation and secondary metabolism in the genomes of grapevine trunk pathogens.</title>
        <authorList>
            <person name="Lawrence D.P."/>
            <person name="Travadon R."/>
            <person name="Rolshausen P.E."/>
            <person name="Baumgartner K."/>
        </authorList>
    </citation>
    <scope>NUCLEOTIDE SEQUENCE [LARGE SCALE GENOMIC DNA]</scope>
    <source>
        <strain evidence="1">DA912</strain>
    </source>
</reference>
<protein>
    <submittedName>
        <fullName evidence="1">Uncharacterized protein</fullName>
    </submittedName>
</protein>
<comment type="caution">
    <text evidence="1">The sequence shown here is derived from an EMBL/GenBank/DDBJ whole genome shotgun (WGS) entry which is preliminary data.</text>
</comment>
<keyword evidence="2" id="KW-1185">Reference proteome</keyword>
<dbReference type="PANTHER" id="PTHR36142">
    <property type="entry name" value="METALLO-HYDROLASE/OXIDOREDUCTASE SUPERFAMILY PROTEIN"/>
    <property type="match status" value="1"/>
</dbReference>
<dbReference type="PANTHER" id="PTHR36142:SF2">
    <property type="entry name" value="METALLO-HYDROLASE_OXIDOREDUCTASE SUPERFAMILY PROTEIN"/>
    <property type="match status" value="1"/>
</dbReference>
<dbReference type="EMBL" id="LCUC01000041">
    <property type="protein sequence ID" value="KKY38986.1"/>
    <property type="molecule type" value="Genomic_DNA"/>
</dbReference>
<reference evidence="1 2" key="2">
    <citation type="submission" date="2015-05" db="EMBL/GenBank/DDBJ databases">
        <authorList>
            <person name="Morales-Cruz A."/>
            <person name="Amrine K.C."/>
            <person name="Cantu D."/>
        </authorList>
    </citation>
    <scope>NUCLEOTIDE SEQUENCE [LARGE SCALE GENOMIC DNA]</scope>
    <source>
        <strain evidence="1">DA912</strain>
    </source>
</reference>
<evidence type="ECO:0000313" key="2">
    <source>
        <dbReference type="Proteomes" id="UP000034680"/>
    </source>
</evidence>
<dbReference type="OrthoDB" id="9971601at2759"/>
<organism evidence="1 2">
    <name type="scientific">Diaporthe ampelina</name>
    <dbReference type="NCBI Taxonomy" id="1214573"/>
    <lineage>
        <taxon>Eukaryota</taxon>
        <taxon>Fungi</taxon>
        <taxon>Dikarya</taxon>
        <taxon>Ascomycota</taxon>
        <taxon>Pezizomycotina</taxon>
        <taxon>Sordariomycetes</taxon>
        <taxon>Sordariomycetidae</taxon>
        <taxon>Diaporthales</taxon>
        <taxon>Diaporthaceae</taxon>
        <taxon>Diaporthe</taxon>
    </lineage>
</organism>
<dbReference type="AlphaFoldDB" id="A0A0G2FY52"/>
<dbReference type="Proteomes" id="UP000034680">
    <property type="component" value="Unassembled WGS sequence"/>
</dbReference>
<name>A0A0G2FY52_9PEZI</name>
<accession>A0A0G2FY52</accession>
<gene>
    <name evidence="1" type="ORF">UCDDA912_g01018</name>
</gene>
<proteinExistence type="predicted"/>